<proteinExistence type="predicted"/>
<dbReference type="Proteomes" id="UP000027120">
    <property type="component" value="Unassembled WGS sequence"/>
</dbReference>
<evidence type="ECO:0000313" key="2">
    <source>
        <dbReference type="Proteomes" id="UP000027120"/>
    </source>
</evidence>
<name>A0A067DVI8_CITSI</name>
<protein>
    <submittedName>
        <fullName evidence="1">Uncharacterized protein</fullName>
    </submittedName>
</protein>
<accession>A0A067DVI8</accession>
<organism evidence="1 2">
    <name type="scientific">Citrus sinensis</name>
    <name type="common">Sweet orange</name>
    <name type="synonym">Citrus aurantium var. sinensis</name>
    <dbReference type="NCBI Taxonomy" id="2711"/>
    <lineage>
        <taxon>Eukaryota</taxon>
        <taxon>Viridiplantae</taxon>
        <taxon>Streptophyta</taxon>
        <taxon>Embryophyta</taxon>
        <taxon>Tracheophyta</taxon>
        <taxon>Spermatophyta</taxon>
        <taxon>Magnoliopsida</taxon>
        <taxon>eudicotyledons</taxon>
        <taxon>Gunneridae</taxon>
        <taxon>Pentapetalae</taxon>
        <taxon>rosids</taxon>
        <taxon>malvids</taxon>
        <taxon>Sapindales</taxon>
        <taxon>Rutaceae</taxon>
        <taxon>Aurantioideae</taxon>
        <taxon>Citrus</taxon>
    </lineage>
</organism>
<dbReference type="AlphaFoldDB" id="A0A067DVI8"/>
<keyword evidence="2" id="KW-1185">Reference proteome</keyword>
<reference evidence="1 2" key="1">
    <citation type="submission" date="2014-04" db="EMBL/GenBank/DDBJ databases">
        <authorList>
            <consortium name="International Citrus Genome Consortium"/>
            <person name="Gmitter F."/>
            <person name="Chen C."/>
            <person name="Farmerie W."/>
            <person name="Harkins T."/>
            <person name="Desany B."/>
            <person name="Mohiuddin M."/>
            <person name="Kodira C."/>
            <person name="Borodovsky M."/>
            <person name="Lomsadze A."/>
            <person name="Burns P."/>
            <person name="Jenkins J."/>
            <person name="Prochnik S."/>
            <person name="Shu S."/>
            <person name="Chapman J."/>
            <person name="Pitluck S."/>
            <person name="Schmutz J."/>
            <person name="Rokhsar D."/>
        </authorList>
    </citation>
    <scope>NUCLEOTIDE SEQUENCE</scope>
</reference>
<evidence type="ECO:0000313" key="1">
    <source>
        <dbReference type="EMBL" id="KDO43042.1"/>
    </source>
</evidence>
<sequence length="260" mass="29778">MTEQREEDLCENCVNVLIGEPDLHQGAFCREEKKAEAENSADDKKKERNNYGFISYFKEAVQKIKENDENACITKEIRKEIGMTFKNFPTDKRHKYTVGRHRLVHLNGKRLKFVSRLMDGIIRYKEEKLSYVRGCLLYLQVAAEIICQIKDMGSRLVEIGQITALNYELIEMDGSSDEIIEGIIWHDNGSGKKSKIGKMDNTKMVSSLIKSPSRYYAGMLVGLGNRQVNYRDMECTRIGCFNAGLFIIISVVAERLAKNE</sequence>
<dbReference type="SMR" id="A0A067DVI8"/>
<gene>
    <name evidence="1" type="ORF">CISIN_1g039102mg</name>
</gene>
<dbReference type="EMBL" id="KK785410">
    <property type="protein sequence ID" value="KDO43042.1"/>
    <property type="molecule type" value="Genomic_DNA"/>
</dbReference>